<dbReference type="Gene3D" id="1.10.10.60">
    <property type="entry name" value="Homeodomain-like"/>
    <property type="match status" value="1"/>
</dbReference>
<dbReference type="AlphaFoldDB" id="A0A0F6Y010"/>
<dbReference type="Pfam" id="PF00239">
    <property type="entry name" value="Resolvase"/>
    <property type="match status" value="1"/>
</dbReference>
<proteinExistence type="inferred from homology"/>
<evidence type="ECO:0000259" key="2">
    <source>
        <dbReference type="PROSITE" id="PS51736"/>
    </source>
</evidence>
<dbReference type="GO" id="GO:0003677">
    <property type="term" value="F:DNA binding"/>
    <property type="evidence" value="ECO:0007669"/>
    <property type="project" value="InterPro"/>
</dbReference>
<gene>
    <name evidence="3" type="ORF">EX87_14485</name>
</gene>
<evidence type="ECO:0000256" key="1">
    <source>
        <dbReference type="ARBA" id="ARBA00009913"/>
    </source>
</evidence>
<dbReference type="SUPFAM" id="SSF53041">
    <property type="entry name" value="Resolvase-like"/>
    <property type="match status" value="1"/>
</dbReference>
<dbReference type="Pfam" id="PF02796">
    <property type="entry name" value="HTH_7"/>
    <property type="match status" value="1"/>
</dbReference>
<dbReference type="PANTHER" id="PTHR30461">
    <property type="entry name" value="DNA-INVERTASE FROM LAMBDOID PROPHAGE"/>
    <property type="match status" value="1"/>
</dbReference>
<dbReference type="GO" id="GO:0000150">
    <property type="term" value="F:DNA strand exchange activity"/>
    <property type="evidence" value="ECO:0007669"/>
    <property type="project" value="InterPro"/>
</dbReference>
<protein>
    <submittedName>
        <fullName evidence="3">Resolvase</fullName>
    </submittedName>
</protein>
<dbReference type="RefSeq" id="WP_031413868.1">
    <property type="nucleotide sequence ID" value="NZ_CP011074.1"/>
</dbReference>
<dbReference type="InterPro" id="IPR050639">
    <property type="entry name" value="SSR_resolvase"/>
</dbReference>
<organism evidence="3">
    <name type="scientific">Brevibacillus laterosporus</name>
    <name type="common">Bacillus laterosporus</name>
    <dbReference type="NCBI Taxonomy" id="1465"/>
    <lineage>
        <taxon>Bacteria</taxon>
        <taxon>Bacillati</taxon>
        <taxon>Bacillota</taxon>
        <taxon>Bacilli</taxon>
        <taxon>Bacillales</taxon>
        <taxon>Paenibacillaceae</taxon>
        <taxon>Brevibacillus</taxon>
    </lineage>
</organism>
<sequence length="180" mass="20903">MLVGYMRPYQEDLNFQKQFDALKEYQCDVIITEEHSSAKKRKELKNLIDNLKEGDKIVVTKLFVFADSTRHLVELLDILEMKGAYLHSLNENIDTSNTNGCYFSEIVKYLVEFQSDVISEKTKQGITDAKQKGVSTGRPRKPDENVQRAINMYQSKRYSLAEIKNETGISKSTLYRYLER</sequence>
<name>A0A0F6Y010_BRELA</name>
<dbReference type="PANTHER" id="PTHR30461:SF26">
    <property type="entry name" value="RESOLVASE HOMOLOG YNEB"/>
    <property type="match status" value="1"/>
</dbReference>
<dbReference type="EMBL" id="CP011074">
    <property type="protein sequence ID" value="AKF94711.1"/>
    <property type="molecule type" value="Genomic_DNA"/>
</dbReference>
<comment type="similarity">
    <text evidence="1">Belongs to the site-specific recombinase resolvase family.</text>
</comment>
<dbReference type="InterPro" id="IPR006120">
    <property type="entry name" value="Resolvase_HTH_dom"/>
</dbReference>
<dbReference type="PROSITE" id="PS51736">
    <property type="entry name" value="RECOMBINASES_3"/>
    <property type="match status" value="1"/>
</dbReference>
<accession>A0A0F6Y010</accession>
<dbReference type="InterPro" id="IPR036162">
    <property type="entry name" value="Resolvase-like_N_sf"/>
</dbReference>
<dbReference type="CDD" id="cd03768">
    <property type="entry name" value="SR_ResInv"/>
    <property type="match status" value="1"/>
</dbReference>
<reference evidence="3" key="1">
    <citation type="submission" date="2015-03" db="EMBL/GenBank/DDBJ databases">
        <title>MIGS Cultured Bacterial/Archaeal sample from Brevibacillus laterosporus.</title>
        <authorList>
            <person name="Zeng D."/>
            <person name="Zhu L."/>
            <person name="Dong G."/>
            <person name="Ye W."/>
            <person name="Ren D."/>
            <person name="Wu L."/>
            <person name="Xu J."/>
            <person name="Li G."/>
            <person name="Guo L."/>
        </authorList>
    </citation>
    <scope>NUCLEOTIDE SEQUENCE</scope>
    <source>
        <strain evidence="3">B9</strain>
    </source>
</reference>
<evidence type="ECO:0000313" key="3">
    <source>
        <dbReference type="EMBL" id="AKF94711.1"/>
    </source>
</evidence>
<dbReference type="SMART" id="SM00857">
    <property type="entry name" value="Resolvase"/>
    <property type="match status" value="1"/>
</dbReference>
<dbReference type="InterPro" id="IPR006119">
    <property type="entry name" value="Resolv_N"/>
</dbReference>
<feature type="domain" description="Resolvase/invertase-type recombinase catalytic" evidence="2">
    <location>
        <begin position="1"/>
        <end position="133"/>
    </location>
</feature>
<dbReference type="Gene3D" id="3.40.50.1390">
    <property type="entry name" value="Resolvase, N-terminal catalytic domain"/>
    <property type="match status" value="1"/>
</dbReference>